<dbReference type="InterPro" id="IPR020449">
    <property type="entry name" value="Tscrpt_reg_AraC-type_HTH"/>
</dbReference>
<evidence type="ECO:0000256" key="1">
    <source>
        <dbReference type="ARBA" id="ARBA00023015"/>
    </source>
</evidence>
<sequence>MSQDPLSDVLSTLFPVTHVAGAFDLGGAWAIRFPAHDGLKVYAVASGRAWLSVEGEAVPLRLSAEDCVILPSGRSFTIARDLSFASTGIDKIPEEAWSDRTATINGGGDTVLLAGHFAFTGPQTAMLLGAMPSILPLRDAAGQNGLRWLLERLREELSAEAPGHISAVRHLSHLLLVDTLRHYLSQSAGRTTGWLFAQSDPQIWRAAQAIHADPSHPWTIARLAATAGMSRSKFAERFRSLTGTPPMEYVTRWRMVLAQQRLRNGSDRIAAIAFSLGYTSEAAFSTAFKRVHGCAPMRYKNAECSNAGTSRR</sequence>
<keyword evidence="2" id="KW-0238">DNA-binding</keyword>
<evidence type="ECO:0000313" key="8">
    <source>
        <dbReference type="Proteomes" id="UP000557656"/>
    </source>
</evidence>
<dbReference type="OrthoDB" id="9802263at2"/>
<gene>
    <name evidence="5" type="ORF">HKX05_16755</name>
    <name evidence="6" type="ORF">HLV41_21160</name>
</gene>
<name>A0A7Y7USZ3_9SPHN</name>
<comment type="caution">
    <text evidence="6">The sequence shown here is derived from an EMBL/GenBank/DDBJ whole genome shotgun (WGS) entry which is preliminary data.</text>
</comment>
<dbReference type="InterPro" id="IPR018062">
    <property type="entry name" value="HTH_AraC-typ_CS"/>
</dbReference>
<dbReference type="PRINTS" id="PR00032">
    <property type="entry name" value="HTHARAC"/>
</dbReference>
<dbReference type="InterPro" id="IPR050204">
    <property type="entry name" value="AraC_XylS_family_regulators"/>
</dbReference>
<feature type="domain" description="HTH araC/xylS-type" evidence="4">
    <location>
        <begin position="204"/>
        <end position="302"/>
    </location>
</feature>
<dbReference type="PANTHER" id="PTHR46796:SF7">
    <property type="entry name" value="ARAC FAMILY TRANSCRIPTIONAL REGULATOR"/>
    <property type="match status" value="1"/>
</dbReference>
<dbReference type="Pfam" id="PF12833">
    <property type="entry name" value="HTH_18"/>
    <property type="match status" value="1"/>
</dbReference>
<dbReference type="PROSITE" id="PS00041">
    <property type="entry name" value="HTH_ARAC_FAMILY_1"/>
    <property type="match status" value="1"/>
</dbReference>
<dbReference type="Proteomes" id="UP000557656">
    <property type="component" value="Unassembled WGS sequence"/>
</dbReference>
<dbReference type="Proteomes" id="UP000531581">
    <property type="component" value="Unassembled WGS sequence"/>
</dbReference>
<dbReference type="SMART" id="SM00342">
    <property type="entry name" value="HTH_ARAC"/>
    <property type="match status" value="1"/>
</dbReference>
<reference evidence="7 8" key="1">
    <citation type="submission" date="2020-05" db="EMBL/GenBank/DDBJ databases">
        <title>Draft Genome Sequences of Sphingomonas sp. Isolated from the International Space Station.</title>
        <authorList>
            <person name="Bijlani S."/>
            <person name="Singh N.K."/>
            <person name="Mason C.E."/>
            <person name="Wang C.C."/>
            <person name="Venkateswaran K."/>
        </authorList>
    </citation>
    <scope>NUCLEOTIDE SEQUENCE [LARGE SCALE GENOMIC DNA]</scope>
    <source>
        <strain evidence="5 8">IIF7SW-B5</strain>
        <strain evidence="6">ISS-IIF7SWP</strain>
    </source>
</reference>
<evidence type="ECO:0000256" key="3">
    <source>
        <dbReference type="ARBA" id="ARBA00023163"/>
    </source>
</evidence>
<dbReference type="GO" id="GO:0003700">
    <property type="term" value="F:DNA-binding transcription factor activity"/>
    <property type="evidence" value="ECO:0007669"/>
    <property type="project" value="InterPro"/>
</dbReference>
<dbReference type="GO" id="GO:0043565">
    <property type="term" value="F:sequence-specific DNA binding"/>
    <property type="evidence" value="ECO:0007669"/>
    <property type="project" value="InterPro"/>
</dbReference>
<dbReference type="InterPro" id="IPR032783">
    <property type="entry name" value="AraC_lig"/>
</dbReference>
<evidence type="ECO:0000313" key="7">
    <source>
        <dbReference type="Proteomes" id="UP000531581"/>
    </source>
</evidence>
<evidence type="ECO:0000313" key="5">
    <source>
        <dbReference type="EMBL" id="NNG54998.1"/>
    </source>
</evidence>
<proteinExistence type="predicted"/>
<organism evidence="6 7">
    <name type="scientific">Sphingomonas sanguinis</name>
    <dbReference type="NCBI Taxonomy" id="33051"/>
    <lineage>
        <taxon>Bacteria</taxon>
        <taxon>Pseudomonadati</taxon>
        <taxon>Pseudomonadota</taxon>
        <taxon>Alphaproteobacteria</taxon>
        <taxon>Sphingomonadales</taxon>
        <taxon>Sphingomonadaceae</taxon>
        <taxon>Sphingomonas</taxon>
    </lineage>
</organism>
<dbReference type="AlphaFoldDB" id="A0A7Y7USZ3"/>
<keyword evidence="1" id="KW-0805">Transcription regulation</keyword>
<accession>A0A7Y7USZ3</accession>
<dbReference type="PROSITE" id="PS01124">
    <property type="entry name" value="HTH_ARAC_FAMILY_2"/>
    <property type="match status" value="1"/>
</dbReference>
<keyword evidence="3" id="KW-0804">Transcription</keyword>
<protein>
    <submittedName>
        <fullName evidence="6">AraC family transcriptional regulator</fullName>
    </submittedName>
</protein>
<dbReference type="Gene3D" id="1.10.10.60">
    <property type="entry name" value="Homeodomain-like"/>
    <property type="match status" value="2"/>
</dbReference>
<dbReference type="EMBL" id="JABYQV010000057">
    <property type="protein sequence ID" value="NVP33539.1"/>
    <property type="molecule type" value="Genomic_DNA"/>
</dbReference>
<dbReference type="PANTHER" id="PTHR46796">
    <property type="entry name" value="HTH-TYPE TRANSCRIPTIONAL ACTIVATOR RHAS-RELATED"/>
    <property type="match status" value="1"/>
</dbReference>
<evidence type="ECO:0000256" key="2">
    <source>
        <dbReference type="ARBA" id="ARBA00023125"/>
    </source>
</evidence>
<evidence type="ECO:0000313" key="6">
    <source>
        <dbReference type="EMBL" id="NVP33539.1"/>
    </source>
</evidence>
<dbReference type="SUPFAM" id="SSF46689">
    <property type="entry name" value="Homeodomain-like"/>
    <property type="match status" value="2"/>
</dbReference>
<keyword evidence="8" id="KW-1185">Reference proteome</keyword>
<evidence type="ECO:0000259" key="4">
    <source>
        <dbReference type="PROSITE" id="PS01124"/>
    </source>
</evidence>
<dbReference type="Pfam" id="PF12852">
    <property type="entry name" value="Cupin_6"/>
    <property type="match status" value="1"/>
</dbReference>
<dbReference type="InterPro" id="IPR018060">
    <property type="entry name" value="HTH_AraC"/>
</dbReference>
<dbReference type="InterPro" id="IPR009057">
    <property type="entry name" value="Homeodomain-like_sf"/>
</dbReference>
<dbReference type="EMBL" id="JABEOV010000025">
    <property type="protein sequence ID" value="NNG54998.1"/>
    <property type="molecule type" value="Genomic_DNA"/>
</dbReference>